<protein>
    <submittedName>
        <fullName evidence="1">Uncharacterized protein</fullName>
    </submittedName>
</protein>
<evidence type="ECO:0000313" key="2">
    <source>
        <dbReference type="Proteomes" id="UP000784919"/>
    </source>
</evidence>
<dbReference type="EMBL" id="SRPS01000182">
    <property type="protein sequence ID" value="KAG5964001.1"/>
    <property type="molecule type" value="Genomic_DNA"/>
</dbReference>
<evidence type="ECO:0000313" key="1">
    <source>
        <dbReference type="EMBL" id="KAG5964001.1"/>
    </source>
</evidence>
<accession>A0A9P7MR12</accession>
<reference evidence="1" key="1">
    <citation type="journal article" date="2020" name="bioRxiv">
        <title>Whole genome comparisons of ergot fungi reveals the divergence and evolution of species within the genus Claviceps are the result of varying mechanisms driving genome evolution and host range expansion.</title>
        <authorList>
            <person name="Wyka S.A."/>
            <person name="Mondo S.J."/>
            <person name="Liu M."/>
            <person name="Dettman J."/>
            <person name="Nalam V."/>
            <person name="Broders K.D."/>
        </authorList>
    </citation>
    <scope>NUCLEOTIDE SEQUENCE</scope>
    <source>
        <strain evidence="1">CCC 1102</strain>
    </source>
</reference>
<sequence>MLLSDRRSRLKMDIIEACECLEKDEKELRVSEKVLCMGPGAQEYDFSGDDEAAAVLLSVRPVDNDAETLGIGSSLTKMIHVFWRNHIASPMSSRKKRANFD</sequence>
<proteinExistence type="predicted"/>
<dbReference type="Proteomes" id="UP000784919">
    <property type="component" value="Unassembled WGS sequence"/>
</dbReference>
<comment type="caution">
    <text evidence="1">The sequence shown here is derived from an EMBL/GenBank/DDBJ whole genome shotgun (WGS) entry which is preliminary data.</text>
</comment>
<organism evidence="1 2">
    <name type="scientific">Claviceps arundinis</name>
    <dbReference type="NCBI Taxonomy" id="1623583"/>
    <lineage>
        <taxon>Eukaryota</taxon>
        <taxon>Fungi</taxon>
        <taxon>Dikarya</taxon>
        <taxon>Ascomycota</taxon>
        <taxon>Pezizomycotina</taxon>
        <taxon>Sordariomycetes</taxon>
        <taxon>Hypocreomycetidae</taxon>
        <taxon>Hypocreales</taxon>
        <taxon>Clavicipitaceae</taxon>
        <taxon>Claviceps</taxon>
    </lineage>
</organism>
<dbReference type="AlphaFoldDB" id="A0A9P7MR12"/>
<name>A0A9P7MR12_9HYPO</name>
<gene>
    <name evidence="1" type="ORF">E4U56_002504</name>
</gene>